<geneLocation type="plasmid" evidence="4 5">
    <name>pPO70-1</name>
</geneLocation>
<keyword evidence="2" id="KW-0784">Thiamine biosynthesis</keyword>
<dbReference type="PANTHER" id="PTHR20857:SF15">
    <property type="entry name" value="THIAMINE-PHOSPHATE SYNTHASE"/>
    <property type="match status" value="1"/>
</dbReference>
<feature type="domain" description="Thiamine phosphate synthase/TenI" evidence="3">
    <location>
        <begin position="10"/>
        <end position="188"/>
    </location>
</feature>
<proteinExistence type="predicted"/>
<dbReference type="CDD" id="cd00564">
    <property type="entry name" value="TMP_TenI"/>
    <property type="match status" value="1"/>
</dbReference>
<accession>A0A0G3IDK7</accession>
<name>A0A0G3IDK7_9BURK</name>
<gene>
    <name evidence="4" type="ORF">MB84_28185</name>
</gene>
<protein>
    <submittedName>
        <fullName evidence="4">Thiamine phosphate synthase</fullName>
    </submittedName>
</protein>
<dbReference type="InterPro" id="IPR022998">
    <property type="entry name" value="ThiamineP_synth_TenI"/>
</dbReference>
<dbReference type="SUPFAM" id="SSF51391">
    <property type="entry name" value="Thiamin phosphate synthase"/>
    <property type="match status" value="1"/>
</dbReference>
<reference evidence="4" key="1">
    <citation type="submission" date="2016-06" db="EMBL/GenBank/DDBJ databases">
        <title>Pandoraea oxalativorans DSM 23570 Genome Sequencing.</title>
        <authorList>
            <person name="Ee R."/>
            <person name="Lim Y.-L."/>
            <person name="Yong D."/>
            <person name="Yin W.-F."/>
            <person name="Chan K.-G."/>
        </authorList>
    </citation>
    <scope>NUCLEOTIDE SEQUENCE</scope>
    <source>
        <strain evidence="4">DSM 23570</strain>
        <plasmid evidence="4">pPO70-1</plasmid>
    </source>
</reference>
<dbReference type="Proteomes" id="UP000035050">
    <property type="component" value="Plasmid pPO70-1"/>
</dbReference>
<evidence type="ECO:0000313" key="5">
    <source>
        <dbReference type="Proteomes" id="UP000035050"/>
    </source>
</evidence>
<keyword evidence="4" id="KW-0614">Plasmid</keyword>
<dbReference type="PATRIC" id="fig|573737.6.peg.5539"/>
<evidence type="ECO:0000259" key="3">
    <source>
        <dbReference type="Pfam" id="PF02581"/>
    </source>
</evidence>
<dbReference type="OrthoDB" id="9810648at2"/>
<dbReference type="PANTHER" id="PTHR20857">
    <property type="entry name" value="THIAMINE-PHOSPHATE PYROPHOSPHORYLASE"/>
    <property type="match status" value="1"/>
</dbReference>
<dbReference type="KEGG" id="pox:MB84_28185"/>
<organism evidence="4 5">
    <name type="scientific">Pandoraea oxalativorans</name>
    <dbReference type="NCBI Taxonomy" id="573737"/>
    <lineage>
        <taxon>Bacteria</taxon>
        <taxon>Pseudomonadati</taxon>
        <taxon>Pseudomonadota</taxon>
        <taxon>Betaproteobacteria</taxon>
        <taxon>Burkholderiales</taxon>
        <taxon>Burkholderiaceae</taxon>
        <taxon>Pandoraea</taxon>
    </lineage>
</organism>
<dbReference type="RefSeq" id="WP_052654096.1">
    <property type="nucleotide sequence ID" value="NZ_CP011518.2"/>
</dbReference>
<dbReference type="AlphaFoldDB" id="A0A0G3IDK7"/>
<sequence>MTPSFLPDVYQVTPNPSEPPEFEPFLSHLRATLNSGIKLVQLRAKQTPLHERIIVARKAVRLCHDHGAMMILNGTVDDALQVGCDGVHLVTNAMMQLSARPTTSILVSAACHRAEHVAHADRLGLDFVTLSPVLHTLTHPESTPMGWERFAQIVAGARIPVFALGGMTPDMLDTAKRRGAHGIAAIRATWRTDSVV</sequence>
<dbReference type="Pfam" id="PF02581">
    <property type="entry name" value="TMP-TENI"/>
    <property type="match status" value="1"/>
</dbReference>
<dbReference type="GO" id="GO:0009228">
    <property type="term" value="P:thiamine biosynthetic process"/>
    <property type="evidence" value="ECO:0007669"/>
    <property type="project" value="UniProtKB-KW"/>
</dbReference>
<dbReference type="InterPro" id="IPR013785">
    <property type="entry name" value="Aldolase_TIM"/>
</dbReference>
<dbReference type="Gene3D" id="3.20.20.70">
    <property type="entry name" value="Aldolase class I"/>
    <property type="match status" value="1"/>
</dbReference>
<keyword evidence="5" id="KW-1185">Reference proteome</keyword>
<evidence type="ECO:0000313" key="4">
    <source>
        <dbReference type="EMBL" id="AKK24703.1"/>
    </source>
</evidence>
<evidence type="ECO:0000256" key="1">
    <source>
        <dbReference type="ARBA" id="ARBA00004948"/>
    </source>
</evidence>
<dbReference type="EMBL" id="CP011518">
    <property type="protein sequence ID" value="AKK24703.1"/>
    <property type="molecule type" value="Genomic_DNA"/>
</dbReference>
<dbReference type="GO" id="GO:0004789">
    <property type="term" value="F:thiamine-phosphate diphosphorylase activity"/>
    <property type="evidence" value="ECO:0007669"/>
    <property type="project" value="TreeGrafter"/>
</dbReference>
<comment type="pathway">
    <text evidence="1">Cofactor biosynthesis; thiamine diphosphate biosynthesis.</text>
</comment>
<dbReference type="InterPro" id="IPR036206">
    <property type="entry name" value="ThiamineP_synth_sf"/>
</dbReference>
<evidence type="ECO:0000256" key="2">
    <source>
        <dbReference type="ARBA" id="ARBA00022977"/>
    </source>
</evidence>
<dbReference type="GO" id="GO:0005737">
    <property type="term" value="C:cytoplasm"/>
    <property type="evidence" value="ECO:0007669"/>
    <property type="project" value="TreeGrafter"/>
</dbReference>